<dbReference type="Pfam" id="PF00072">
    <property type="entry name" value="Response_reg"/>
    <property type="match status" value="1"/>
</dbReference>
<dbReference type="Gene3D" id="3.40.50.2300">
    <property type="match status" value="1"/>
</dbReference>
<dbReference type="PANTHER" id="PTHR44591">
    <property type="entry name" value="STRESS RESPONSE REGULATOR PROTEIN 1"/>
    <property type="match status" value="1"/>
</dbReference>
<keyword evidence="1 2" id="KW-0597">Phosphoprotein</keyword>
<dbReference type="CDD" id="cd00156">
    <property type="entry name" value="REC"/>
    <property type="match status" value="1"/>
</dbReference>
<name>A0A7L9RUP1_9PROT</name>
<dbReference type="PROSITE" id="PS50110">
    <property type="entry name" value="RESPONSE_REGULATORY"/>
    <property type="match status" value="1"/>
</dbReference>
<dbReference type="InterPro" id="IPR011006">
    <property type="entry name" value="CheY-like_superfamily"/>
</dbReference>
<organism evidence="4 5">
    <name type="scientific">Candidatus Bodocaedibacter vickermanii</name>
    <dbReference type="NCBI Taxonomy" id="2741701"/>
    <lineage>
        <taxon>Bacteria</taxon>
        <taxon>Pseudomonadati</taxon>
        <taxon>Pseudomonadota</taxon>
        <taxon>Alphaproteobacteria</taxon>
        <taxon>Holosporales</taxon>
        <taxon>Candidatus Paracaedibacteraceae</taxon>
        <taxon>Candidatus Bodocaedibacter</taxon>
    </lineage>
</organism>
<dbReference type="InterPro" id="IPR050595">
    <property type="entry name" value="Bact_response_regulator"/>
</dbReference>
<dbReference type="SMART" id="SM00448">
    <property type="entry name" value="REC"/>
    <property type="match status" value="1"/>
</dbReference>
<keyword evidence="5" id="KW-1185">Reference proteome</keyword>
<evidence type="ECO:0000313" key="4">
    <source>
        <dbReference type="EMBL" id="QOL20333.1"/>
    </source>
</evidence>
<evidence type="ECO:0000256" key="2">
    <source>
        <dbReference type="PROSITE-ProRule" id="PRU00169"/>
    </source>
</evidence>
<protein>
    <submittedName>
        <fullName evidence="4">Chemotaxis protein CheY</fullName>
    </submittedName>
</protein>
<dbReference type="RefSeq" id="WP_350331884.1">
    <property type="nucleotide sequence ID" value="NZ_CP054719.1"/>
</dbReference>
<gene>
    <name evidence="4" type="primary">cheY_3</name>
    <name evidence="4" type="ORF">CPBP_01125</name>
</gene>
<dbReference type="SUPFAM" id="SSF52172">
    <property type="entry name" value="CheY-like"/>
    <property type="match status" value="1"/>
</dbReference>
<feature type="domain" description="Response regulatory" evidence="3">
    <location>
        <begin position="5"/>
        <end position="118"/>
    </location>
</feature>
<dbReference type="KEGG" id="pbal:CPBP_01125"/>
<dbReference type="EMBL" id="CP054719">
    <property type="protein sequence ID" value="QOL20333.1"/>
    <property type="molecule type" value="Genomic_DNA"/>
</dbReference>
<dbReference type="PANTHER" id="PTHR44591:SF25">
    <property type="entry name" value="CHEMOTAXIS TWO-COMPONENT RESPONSE REGULATOR"/>
    <property type="match status" value="1"/>
</dbReference>
<dbReference type="Proteomes" id="UP000594001">
    <property type="component" value="Chromosome"/>
</dbReference>
<evidence type="ECO:0000313" key="5">
    <source>
        <dbReference type="Proteomes" id="UP000594001"/>
    </source>
</evidence>
<reference evidence="4 5" key="1">
    <citation type="submission" date="2020-06" db="EMBL/GenBank/DDBJ databases">
        <title>The endosymbiont of the kinetoplastid Bodo saltans is a Paracaedibacter-like alpha-proteobacterium possessing a putative toxin-antitoxin system.</title>
        <authorList>
            <person name="Midha S."/>
            <person name="Rigden D.J."/>
            <person name="Siozios S."/>
            <person name="Hurst G.D.D."/>
            <person name="Jackson A.P."/>
        </authorList>
    </citation>
    <scope>NUCLEOTIDE SEQUENCE [LARGE SCALE GENOMIC DNA]</scope>
    <source>
        <strain evidence="4">Lake Konstanz</strain>
    </source>
</reference>
<sequence>MRLPLILYIEDSPFYQKMLLDIIGVDYEMHFADTGFLGIVKALSVLPDIIFLDVQLPDARGPELIKTIKTYLPKSIIIMVTSDNSAQTVGESKELGANGYIIKPFSVAQINKHLDKWQAEFKHSPRIVSTPEIAQKVAELIQEQEAVEGVEKINKYQVWMEKKLPMTLPFVFLEVVEVPVIFNDAKQICTTVLAFALEFNGDVSCIGSWNEMKTKSTISAYLIKSMIKSLKNRELNDIYTLILDPKLTGFISEFQSAYSKTIIAQRLIPYHKIFYTQDLEVKKIGRKLILIPAFMEFEKSLEMLNSLSSSLDNDVVEVRNNLVLDLLHIKHLFSLAPEIRLILLDTRWLMIIIKHFLSIAEHQNLFDSVNMLQSVIVSKLAEKNVKNFYDLHVKKDDCVYTSKEYKDAMFIFSQTIPDRFPQNERFV</sequence>
<accession>A0A7L9RUP1</accession>
<dbReference type="InterPro" id="IPR001789">
    <property type="entry name" value="Sig_transdc_resp-reg_receiver"/>
</dbReference>
<evidence type="ECO:0000256" key="1">
    <source>
        <dbReference type="ARBA" id="ARBA00022553"/>
    </source>
</evidence>
<dbReference type="AlphaFoldDB" id="A0A7L9RUP1"/>
<feature type="modified residue" description="4-aspartylphosphate" evidence="2">
    <location>
        <position position="53"/>
    </location>
</feature>
<dbReference type="GO" id="GO:0000160">
    <property type="term" value="P:phosphorelay signal transduction system"/>
    <property type="evidence" value="ECO:0007669"/>
    <property type="project" value="InterPro"/>
</dbReference>
<proteinExistence type="predicted"/>
<evidence type="ECO:0000259" key="3">
    <source>
        <dbReference type="PROSITE" id="PS50110"/>
    </source>
</evidence>